<evidence type="ECO:0000256" key="4">
    <source>
        <dbReference type="ARBA" id="ARBA00023002"/>
    </source>
</evidence>
<name>A0A9P0AXT2_BRAAE</name>
<dbReference type="GO" id="GO:0051287">
    <property type="term" value="F:NAD binding"/>
    <property type="evidence" value="ECO:0007669"/>
    <property type="project" value="InterPro"/>
</dbReference>
<dbReference type="GO" id="GO:0046872">
    <property type="term" value="F:metal ion binding"/>
    <property type="evidence" value="ECO:0007669"/>
    <property type="project" value="UniProtKB-KW"/>
</dbReference>
<dbReference type="CDD" id="cd05312">
    <property type="entry name" value="NAD_bind_1_malic_enz"/>
    <property type="match status" value="1"/>
</dbReference>
<feature type="binding site" evidence="7">
    <location>
        <position position="214"/>
    </location>
    <ligand>
        <name>a divalent metal cation</name>
        <dbReference type="ChEBI" id="CHEBI:60240"/>
    </ligand>
</feature>
<feature type="domain" description="Malic enzyme NAD-binding" evidence="9">
    <location>
        <begin position="239"/>
        <end position="492"/>
    </location>
</feature>
<dbReference type="InterPro" id="IPR036291">
    <property type="entry name" value="NAD(P)-bd_dom_sf"/>
</dbReference>
<keyword evidence="12" id="KW-1185">Reference proteome</keyword>
<dbReference type="OrthoDB" id="5365701at2759"/>
<keyword evidence="4 8" id="KW-0560">Oxidoreductase</keyword>
<evidence type="ECO:0000256" key="3">
    <source>
        <dbReference type="ARBA" id="ARBA00022723"/>
    </source>
</evidence>
<feature type="active site" description="Proton acceptor" evidence="5">
    <location>
        <position position="142"/>
    </location>
</feature>
<dbReference type="PANTHER" id="PTHR23406:SF90">
    <property type="entry name" value="MALIC ENZYME-RELATED"/>
    <property type="match status" value="1"/>
</dbReference>
<reference evidence="11" key="1">
    <citation type="submission" date="2021-12" db="EMBL/GenBank/DDBJ databases">
        <authorList>
            <person name="King R."/>
        </authorList>
    </citation>
    <scope>NUCLEOTIDE SEQUENCE</scope>
</reference>
<dbReference type="GO" id="GO:0004473">
    <property type="term" value="F:malate dehydrogenase (decarboxylating) (NADP+) activity"/>
    <property type="evidence" value="ECO:0007669"/>
    <property type="project" value="TreeGrafter"/>
</dbReference>
<dbReference type="GO" id="GO:0006108">
    <property type="term" value="P:malate metabolic process"/>
    <property type="evidence" value="ECO:0007669"/>
    <property type="project" value="TreeGrafter"/>
</dbReference>
<dbReference type="PRINTS" id="PR00072">
    <property type="entry name" value="MALOXRDTASE"/>
</dbReference>
<dbReference type="InterPro" id="IPR015884">
    <property type="entry name" value="Malic_enzyme_CS"/>
</dbReference>
<organism evidence="11 12">
    <name type="scientific">Brassicogethes aeneus</name>
    <name type="common">Rape pollen beetle</name>
    <name type="synonym">Meligethes aeneus</name>
    <dbReference type="NCBI Taxonomy" id="1431903"/>
    <lineage>
        <taxon>Eukaryota</taxon>
        <taxon>Metazoa</taxon>
        <taxon>Ecdysozoa</taxon>
        <taxon>Arthropoda</taxon>
        <taxon>Hexapoda</taxon>
        <taxon>Insecta</taxon>
        <taxon>Pterygota</taxon>
        <taxon>Neoptera</taxon>
        <taxon>Endopterygota</taxon>
        <taxon>Coleoptera</taxon>
        <taxon>Polyphaga</taxon>
        <taxon>Cucujiformia</taxon>
        <taxon>Nitidulidae</taxon>
        <taxon>Meligethinae</taxon>
        <taxon>Brassicogethes</taxon>
    </lineage>
</organism>
<gene>
    <name evidence="11" type="ORF">MELIAE_LOCUS2861</name>
</gene>
<dbReference type="PIRSF" id="PIRSF000106">
    <property type="entry name" value="ME"/>
    <property type="match status" value="1"/>
</dbReference>
<dbReference type="InterPro" id="IPR046346">
    <property type="entry name" value="Aminoacid_DH-like_N_sf"/>
</dbReference>
<comment type="cofactor">
    <cofactor evidence="1">
        <name>Mn(2+)</name>
        <dbReference type="ChEBI" id="CHEBI:29035"/>
    </cofactor>
</comment>
<keyword evidence="3 7" id="KW-0479">Metal-binding</keyword>
<dbReference type="InterPro" id="IPR001891">
    <property type="entry name" value="Malic_OxRdtase"/>
</dbReference>
<feature type="binding site" evidence="7">
    <location>
        <position position="215"/>
    </location>
    <ligand>
        <name>a divalent metal cation</name>
        <dbReference type="ChEBI" id="CHEBI:60240"/>
    </ligand>
</feature>
<protein>
    <recommendedName>
        <fullName evidence="8">Malic enzyme</fullName>
    </recommendedName>
</protein>
<feature type="binding site" evidence="7">
    <location>
        <position position="238"/>
    </location>
    <ligand>
        <name>a divalent metal cation</name>
        <dbReference type="ChEBI" id="CHEBI:60240"/>
    </ligand>
</feature>
<accession>A0A9P0AXT2</accession>
<sequence>MKERQLLGIHGLLPARVKTMKEQLFLCKLTVDNYTTATGKYLYLNDLMQRNEKLFYKLLTENIEQLLPIVYTPTVGLVCQRFGFLFRRPEGIFLNIYDKGNVQQILKNWPEKGVKVIVVTDGERILGLGDLGAHGMGIPVGKLSLYTALSGINPKACLPITLDCGTNNETLLNDPQYVGLREKRIGGERYEAFVDEFMEACVEEYGPNILIQFEDFGSHHAFKFLEKYRHKYCVFNDDLQGTAAVVLAGLMSSSRITGKKLSESKILFLGAGGAANGIASLLVMGMIRQGVSKEEAIGKIFLIDADGLVVNTRTKGDLIGPKKYYAKDLNEMDDLNAIVNNVKPNILIGVSTKGGAFTPKVLKSMAAISKRPVIFALSNPTNNAECTPQEAYQHTEGRCVYASGSPFKEVEYQGKTYKTGQGNNCYIFPGVGLGVMLSQMLHIPEEVFLIAADTIAENIKQEHLDKGSVYPPITDIYNMSGLIAEAIMKYAFEKNLAGINRPESIPDFIEKHQYSTSYEDALRPTWEIPPLDTKYDMEKWDPPKSFC</sequence>
<dbReference type="Pfam" id="PF03949">
    <property type="entry name" value="Malic_M"/>
    <property type="match status" value="1"/>
</dbReference>
<evidence type="ECO:0000259" key="10">
    <source>
        <dbReference type="SMART" id="SM01274"/>
    </source>
</evidence>
<dbReference type="PROSITE" id="PS00331">
    <property type="entry name" value="MALIC_ENZYMES"/>
    <property type="match status" value="1"/>
</dbReference>
<feature type="domain" description="Malic enzyme N-terminal" evidence="10">
    <location>
        <begin position="48"/>
        <end position="229"/>
    </location>
</feature>
<evidence type="ECO:0000313" key="11">
    <source>
        <dbReference type="EMBL" id="CAH0549850.1"/>
    </source>
</evidence>
<evidence type="ECO:0000256" key="1">
    <source>
        <dbReference type="ARBA" id="ARBA00001936"/>
    </source>
</evidence>
<dbReference type="GO" id="GO:0005739">
    <property type="term" value="C:mitochondrion"/>
    <property type="evidence" value="ECO:0007669"/>
    <property type="project" value="TreeGrafter"/>
</dbReference>
<evidence type="ECO:0000313" key="12">
    <source>
        <dbReference type="Proteomes" id="UP001154078"/>
    </source>
</evidence>
<dbReference type="Gene3D" id="3.40.50.720">
    <property type="entry name" value="NAD(P)-binding Rossmann-like Domain"/>
    <property type="match status" value="1"/>
</dbReference>
<comment type="similarity">
    <text evidence="2 8">Belongs to the malic enzymes family.</text>
</comment>
<dbReference type="InterPro" id="IPR012301">
    <property type="entry name" value="Malic_N_dom"/>
</dbReference>
<dbReference type="SMART" id="SM00919">
    <property type="entry name" value="Malic_M"/>
    <property type="match status" value="1"/>
</dbReference>
<dbReference type="Proteomes" id="UP001154078">
    <property type="component" value="Chromosome 11"/>
</dbReference>
<dbReference type="InterPro" id="IPR012302">
    <property type="entry name" value="Malic_NAD-bd"/>
</dbReference>
<dbReference type="InterPro" id="IPR037062">
    <property type="entry name" value="Malic_N_dom_sf"/>
</dbReference>
<evidence type="ECO:0000256" key="2">
    <source>
        <dbReference type="ARBA" id="ARBA00008785"/>
    </source>
</evidence>
<evidence type="ECO:0000256" key="7">
    <source>
        <dbReference type="PIRSR" id="PIRSR000106-3"/>
    </source>
</evidence>
<comment type="cofactor">
    <cofactor evidence="7">
        <name>Mg(2+)</name>
        <dbReference type="ChEBI" id="CHEBI:18420"/>
    </cofactor>
    <cofactor evidence="7">
        <name>Mn(2+)</name>
        <dbReference type="ChEBI" id="CHEBI:29035"/>
    </cofactor>
    <text evidence="7">Divalent metal cations. Prefers magnesium or manganese.</text>
</comment>
<dbReference type="FunFam" id="3.40.50.720:FF:000060">
    <property type="entry name" value="Malic enzyme"/>
    <property type="match status" value="1"/>
</dbReference>
<dbReference type="SMART" id="SM01274">
    <property type="entry name" value="malic"/>
    <property type="match status" value="1"/>
</dbReference>
<dbReference type="SUPFAM" id="SSF53223">
    <property type="entry name" value="Aminoacid dehydrogenase-like, N-terminal domain"/>
    <property type="match status" value="1"/>
</dbReference>
<feature type="active site" description="Proton donor" evidence="5">
    <location>
        <position position="71"/>
    </location>
</feature>
<dbReference type="AlphaFoldDB" id="A0A9P0AXT2"/>
<evidence type="ECO:0000256" key="8">
    <source>
        <dbReference type="RuleBase" id="RU003426"/>
    </source>
</evidence>
<dbReference type="Pfam" id="PF00390">
    <property type="entry name" value="malic"/>
    <property type="match status" value="1"/>
</dbReference>
<dbReference type="Gene3D" id="3.40.50.10380">
    <property type="entry name" value="Malic enzyme, N-terminal domain"/>
    <property type="match status" value="1"/>
</dbReference>
<evidence type="ECO:0000259" key="9">
    <source>
        <dbReference type="SMART" id="SM00919"/>
    </source>
</evidence>
<feature type="binding site" evidence="6">
    <location>
        <position position="124"/>
    </location>
    <ligand>
        <name>(S)-malate</name>
        <dbReference type="ChEBI" id="CHEBI:15589"/>
    </ligand>
</feature>
<proteinExistence type="inferred from homology"/>
<dbReference type="NCBIfam" id="NF010052">
    <property type="entry name" value="PRK13529.1"/>
    <property type="match status" value="1"/>
</dbReference>
<feature type="binding site" evidence="6">
    <location>
        <position position="423"/>
    </location>
    <ligand>
        <name>(S)-malate</name>
        <dbReference type="ChEBI" id="CHEBI:15589"/>
    </ligand>
</feature>
<dbReference type="SUPFAM" id="SSF51735">
    <property type="entry name" value="NAD(P)-binding Rossmann-fold domains"/>
    <property type="match status" value="1"/>
</dbReference>
<evidence type="ECO:0000256" key="6">
    <source>
        <dbReference type="PIRSR" id="PIRSR000106-2"/>
    </source>
</evidence>
<dbReference type="PANTHER" id="PTHR23406">
    <property type="entry name" value="MALIC ENZYME-RELATED"/>
    <property type="match status" value="1"/>
</dbReference>
<evidence type="ECO:0000256" key="5">
    <source>
        <dbReference type="PIRSR" id="PIRSR000106-1"/>
    </source>
</evidence>
<feature type="binding site" evidence="6">
    <location>
        <position position="379"/>
    </location>
    <ligand>
        <name>(S)-malate</name>
        <dbReference type="ChEBI" id="CHEBI:15589"/>
    </ligand>
</feature>
<dbReference type="EMBL" id="OV121142">
    <property type="protein sequence ID" value="CAH0549850.1"/>
    <property type="molecule type" value="Genomic_DNA"/>
</dbReference>